<feature type="transmembrane region" description="Helical" evidence="7">
    <location>
        <begin position="77"/>
        <end position="98"/>
    </location>
</feature>
<dbReference type="RefSeq" id="WP_109747846.1">
    <property type="nucleotide sequence ID" value="NZ_CABJAT010000002.1"/>
</dbReference>
<feature type="transmembrane region" description="Helical" evidence="7">
    <location>
        <begin position="107"/>
        <end position="128"/>
    </location>
</feature>
<keyword evidence="10" id="KW-1185">Reference proteome</keyword>
<keyword evidence="5 7" id="KW-1133">Transmembrane helix</keyword>
<evidence type="ECO:0000256" key="5">
    <source>
        <dbReference type="ARBA" id="ARBA00022989"/>
    </source>
</evidence>
<evidence type="ECO:0000256" key="3">
    <source>
        <dbReference type="ARBA" id="ARBA00022475"/>
    </source>
</evidence>
<evidence type="ECO:0000256" key="6">
    <source>
        <dbReference type="ARBA" id="ARBA00023136"/>
    </source>
</evidence>
<evidence type="ECO:0000313" key="9">
    <source>
        <dbReference type="EMBL" id="PWJ73306.1"/>
    </source>
</evidence>
<evidence type="ECO:0000256" key="2">
    <source>
        <dbReference type="ARBA" id="ARBA00022448"/>
    </source>
</evidence>
<comment type="subcellular location">
    <subcellularLocation>
        <location evidence="1 7">Cell membrane</location>
        <topology evidence="1 7">Multi-pass membrane protein</topology>
    </subcellularLocation>
</comment>
<dbReference type="PANTHER" id="PTHR43744">
    <property type="entry name" value="ABC TRANSPORTER PERMEASE PROTEIN MG189-RELATED-RELATED"/>
    <property type="match status" value="1"/>
</dbReference>
<comment type="caution">
    <text evidence="9">The sequence shown here is derived from an EMBL/GenBank/DDBJ whole genome shotgun (WGS) entry which is preliminary data.</text>
</comment>
<keyword evidence="3" id="KW-1003">Cell membrane</keyword>
<feature type="transmembrane region" description="Helical" evidence="7">
    <location>
        <begin position="240"/>
        <end position="263"/>
    </location>
</feature>
<dbReference type="InterPro" id="IPR035906">
    <property type="entry name" value="MetI-like_sf"/>
</dbReference>
<organism evidence="9 10">
    <name type="scientific">Murimonas intestini</name>
    <dbReference type="NCBI Taxonomy" id="1337051"/>
    <lineage>
        <taxon>Bacteria</taxon>
        <taxon>Bacillati</taxon>
        <taxon>Bacillota</taxon>
        <taxon>Clostridia</taxon>
        <taxon>Lachnospirales</taxon>
        <taxon>Lachnospiraceae</taxon>
        <taxon>Murimonas</taxon>
    </lineage>
</organism>
<evidence type="ECO:0000313" key="10">
    <source>
        <dbReference type="Proteomes" id="UP000245412"/>
    </source>
</evidence>
<dbReference type="Proteomes" id="UP000245412">
    <property type="component" value="Unassembled WGS sequence"/>
</dbReference>
<feature type="transmembrane region" description="Helical" evidence="7">
    <location>
        <begin position="12"/>
        <end position="35"/>
    </location>
</feature>
<protein>
    <submittedName>
        <fullName evidence="9">Carbohydrate ABC transporter membrane protein 2 (CUT1 family)</fullName>
    </submittedName>
</protein>
<dbReference type="CDD" id="cd06261">
    <property type="entry name" value="TM_PBP2"/>
    <property type="match status" value="1"/>
</dbReference>
<reference evidence="9 10" key="1">
    <citation type="submission" date="2018-05" db="EMBL/GenBank/DDBJ databases">
        <authorList>
            <person name="Goeker M."/>
            <person name="Huntemann M."/>
            <person name="Clum A."/>
            <person name="Pillay M."/>
            <person name="Palaniappan K."/>
            <person name="Varghese N."/>
            <person name="Mikhailova N."/>
            <person name="Stamatis D."/>
            <person name="Reddy T."/>
            <person name="Daum C."/>
            <person name="Shapiro N."/>
            <person name="Ivanova N."/>
            <person name="Kyrpides N."/>
            <person name="Woyke T."/>
        </authorList>
    </citation>
    <scope>NUCLEOTIDE SEQUENCE [LARGE SCALE GENOMIC DNA]</scope>
    <source>
        <strain evidence="9 10">DSM 26524</strain>
    </source>
</reference>
<sequence>MNRYRFKRYLGRFGTGFYAAVYVVISLFPLLFSFLSSFKDNMGIYGAPFALPEHFSWDNYVYAFENTSILRGMFNSFIYSVLSIALIVVMSLCISFVYRMGIPYKNAIFLFFIAGMTLPVHATLVPLASIVNSLNLKDSTAGIVGVYAATNLSLAVFLANGYMKGISRELDEAAEIDGCGQYRLLFTVLTPLMKPVISTIVIMTFLRVYNDLIFSILLISDRSKATLSVALMAFKSEYDINYGGTFAGICISILPMIIIYCIFQKQIEEGLAAGSVKG</sequence>
<feature type="transmembrane region" description="Helical" evidence="7">
    <location>
        <begin position="140"/>
        <end position="159"/>
    </location>
</feature>
<evidence type="ECO:0000256" key="4">
    <source>
        <dbReference type="ARBA" id="ARBA00022692"/>
    </source>
</evidence>
<keyword evidence="6 7" id="KW-0472">Membrane</keyword>
<keyword evidence="4 7" id="KW-0812">Transmembrane</keyword>
<feature type="domain" description="ABC transmembrane type-1" evidence="8">
    <location>
        <begin position="73"/>
        <end position="263"/>
    </location>
</feature>
<evidence type="ECO:0000259" key="8">
    <source>
        <dbReference type="PROSITE" id="PS50928"/>
    </source>
</evidence>
<dbReference type="GO" id="GO:0055085">
    <property type="term" value="P:transmembrane transport"/>
    <property type="evidence" value="ECO:0007669"/>
    <property type="project" value="InterPro"/>
</dbReference>
<comment type="similarity">
    <text evidence="7">Belongs to the binding-protein-dependent transport system permease family.</text>
</comment>
<dbReference type="GO" id="GO:0005886">
    <property type="term" value="C:plasma membrane"/>
    <property type="evidence" value="ECO:0007669"/>
    <property type="project" value="UniProtKB-SubCell"/>
</dbReference>
<dbReference type="InterPro" id="IPR000515">
    <property type="entry name" value="MetI-like"/>
</dbReference>
<proteinExistence type="inferred from homology"/>
<evidence type="ECO:0000256" key="7">
    <source>
        <dbReference type="RuleBase" id="RU363032"/>
    </source>
</evidence>
<dbReference type="Gene3D" id="1.10.3720.10">
    <property type="entry name" value="MetI-like"/>
    <property type="match status" value="1"/>
</dbReference>
<dbReference type="PANTHER" id="PTHR43744:SF12">
    <property type="entry name" value="ABC TRANSPORTER PERMEASE PROTEIN MG189-RELATED"/>
    <property type="match status" value="1"/>
</dbReference>
<dbReference type="PROSITE" id="PS50928">
    <property type="entry name" value="ABC_TM1"/>
    <property type="match status" value="1"/>
</dbReference>
<dbReference type="EMBL" id="QGGY01000013">
    <property type="protein sequence ID" value="PWJ73306.1"/>
    <property type="molecule type" value="Genomic_DNA"/>
</dbReference>
<dbReference type="Pfam" id="PF00528">
    <property type="entry name" value="BPD_transp_1"/>
    <property type="match status" value="1"/>
</dbReference>
<dbReference type="SUPFAM" id="SSF161098">
    <property type="entry name" value="MetI-like"/>
    <property type="match status" value="1"/>
</dbReference>
<dbReference type="AlphaFoldDB" id="A0AB73T0G8"/>
<name>A0AB73T0G8_9FIRM</name>
<gene>
    <name evidence="9" type="ORF">C7383_11392</name>
</gene>
<keyword evidence="2 7" id="KW-0813">Transport</keyword>
<evidence type="ECO:0000256" key="1">
    <source>
        <dbReference type="ARBA" id="ARBA00004651"/>
    </source>
</evidence>
<accession>A0AB73T0G8</accession>